<dbReference type="AlphaFoldDB" id="A0A319D097"/>
<proteinExistence type="predicted"/>
<evidence type="ECO:0000313" key="2">
    <source>
        <dbReference type="Proteomes" id="UP000247810"/>
    </source>
</evidence>
<dbReference type="InterPro" id="IPR043129">
    <property type="entry name" value="ATPase_NBD"/>
</dbReference>
<dbReference type="STRING" id="1448320.A0A319D097"/>
<dbReference type="EMBL" id="KZ825975">
    <property type="protein sequence ID" value="PYH90650.1"/>
    <property type="molecule type" value="Genomic_DNA"/>
</dbReference>
<dbReference type="Proteomes" id="UP000247810">
    <property type="component" value="Unassembled WGS sequence"/>
</dbReference>
<evidence type="ECO:0000313" key="1">
    <source>
        <dbReference type="EMBL" id="PYH90650.1"/>
    </source>
</evidence>
<sequence>MVQPRLIIGLDYGTTATGVAWTRAVDDRHQQYAAMVTQVQNWPGKFALKTPSRWGFQTAPGPSSYSWTKLLLDPSPEAARFQDSDLESLTGEHIMRLPPNKKAVDVIVGDYIRQVRAFLLQEGFLPQPLEEVTRDIVFTIPENFPPSARTRMREAIVAVGFGESDREKVILISEAESSAIFALRHVQPGESFCVADCGGGTIKLVITGGLANQEYIKAKLKTAFYSLEVIVPNSPETAASHGANAMYDEGDCKETQLELLHCSYETQVKNLTLYSSDTQNMPRKPGGQGLTHVASQAFSLSRLNLDHVSHLTDEQGYSYHQLILSI</sequence>
<dbReference type="OrthoDB" id="4427047at2759"/>
<keyword evidence="2" id="KW-1185">Reference proteome</keyword>
<evidence type="ECO:0008006" key="3">
    <source>
        <dbReference type="Google" id="ProtNLM"/>
    </source>
</evidence>
<protein>
    <recommendedName>
        <fullName evidence="3">Actin-like ATPase domain-containing protein</fullName>
    </recommendedName>
</protein>
<dbReference type="SUPFAM" id="SSF53067">
    <property type="entry name" value="Actin-like ATPase domain"/>
    <property type="match status" value="1"/>
</dbReference>
<dbReference type="VEuPathDB" id="FungiDB:BO71DRAFT_433672"/>
<dbReference type="Gene3D" id="3.30.420.40">
    <property type="match status" value="1"/>
</dbReference>
<organism evidence="1 2">
    <name type="scientific">Aspergillus ellipticus CBS 707.79</name>
    <dbReference type="NCBI Taxonomy" id="1448320"/>
    <lineage>
        <taxon>Eukaryota</taxon>
        <taxon>Fungi</taxon>
        <taxon>Dikarya</taxon>
        <taxon>Ascomycota</taxon>
        <taxon>Pezizomycotina</taxon>
        <taxon>Eurotiomycetes</taxon>
        <taxon>Eurotiomycetidae</taxon>
        <taxon>Eurotiales</taxon>
        <taxon>Aspergillaceae</taxon>
        <taxon>Aspergillus</taxon>
        <taxon>Aspergillus subgen. Circumdati</taxon>
    </lineage>
</organism>
<dbReference type="CDD" id="cd10170">
    <property type="entry name" value="ASKHA_NBD_HSP70"/>
    <property type="match status" value="1"/>
</dbReference>
<accession>A0A319D097</accession>
<dbReference type="PANTHER" id="PTHR42749">
    <property type="entry name" value="CELL SHAPE-DETERMINING PROTEIN MREB"/>
    <property type="match status" value="1"/>
</dbReference>
<reference evidence="1 2" key="1">
    <citation type="submission" date="2018-02" db="EMBL/GenBank/DDBJ databases">
        <title>The genomes of Aspergillus section Nigri reveals drivers in fungal speciation.</title>
        <authorList>
            <consortium name="DOE Joint Genome Institute"/>
            <person name="Vesth T.C."/>
            <person name="Nybo J."/>
            <person name="Theobald S."/>
            <person name="Brandl J."/>
            <person name="Frisvad J.C."/>
            <person name="Nielsen K.F."/>
            <person name="Lyhne E.K."/>
            <person name="Kogle M.E."/>
            <person name="Kuo A."/>
            <person name="Riley R."/>
            <person name="Clum A."/>
            <person name="Nolan M."/>
            <person name="Lipzen A."/>
            <person name="Salamov A."/>
            <person name="Henrissat B."/>
            <person name="Wiebenga A."/>
            <person name="De vries R.P."/>
            <person name="Grigoriev I.V."/>
            <person name="Mortensen U.H."/>
            <person name="Andersen M.R."/>
            <person name="Baker S.E."/>
        </authorList>
    </citation>
    <scope>NUCLEOTIDE SEQUENCE [LARGE SCALE GENOMIC DNA]</scope>
    <source>
        <strain evidence="1 2">CBS 707.79</strain>
    </source>
</reference>
<name>A0A319D097_9EURO</name>
<dbReference type="PANTHER" id="PTHR42749:SF1">
    <property type="entry name" value="CELL SHAPE-DETERMINING PROTEIN MREB"/>
    <property type="match status" value="1"/>
</dbReference>
<gene>
    <name evidence="1" type="ORF">BO71DRAFT_433672</name>
</gene>